<evidence type="ECO:0000313" key="7">
    <source>
        <dbReference type="Proteomes" id="UP000465306"/>
    </source>
</evidence>
<gene>
    <name evidence="6" type="ORF">MKUB_01930</name>
</gene>
<dbReference type="Proteomes" id="UP000465306">
    <property type="component" value="Unassembled WGS sequence"/>
</dbReference>
<evidence type="ECO:0000256" key="4">
    <source>
        <dbReference type="ARBA" id="ARBA00023033"/>
    </source>
</evidence>
<reference evidence="6 7" key="1">
    <citation type="journal article" date="2019" name="Emerg. Microbes Infect.">
        <title>Comprehensive subspecies identification of 175 nontuberculous mycobacteria species based on 7547 genomic profiles.</title>
        <authorList>
            <person name="Matsumoto Y."/>
            <person name="Kinjo T."/>
            <person name="Motooka D."/>
            <person name="Nabeya D."/>
            <person name="Jung N."/>
            <person name="Uechi K."/>
            <person name="Horii T."/>
            <person name="Iida T."/>
            <person name="Fujita J."/>
            <person name="Nakamura S."/>
        </authorList>
    </citation>
    <scope>NUCLEOTIDE SEQUENCE [LARGE SCALE GENOMIC DNA]</scope>
    <source>
        <strain evidence="6 7">JCM 13573</strain>
    </source>
</reference>
<keyword evidence="7" id="KW-1185">Reference proteome</keyword>
<sequence>MAAVSPTASAGIVTQVVGCTLPQFGELAHADVAAFAAATEQLGVDSLWVADRLLAPVDPTALHAGMRGAIPEHYRTIADPLIALTVAATVTTTVRLGASVLVGPWYPPVQLARQLTTIDAVSDGRLLPGFGVGWSPDEYCASGARFEDRGALLDELLDVLIALWTTSPVEHQGVHWSIPPSWVDFKPVQRPRPPIGLGAFTGAGLRRVGERADCWLPVVWASNHVDLSPLHAQRNAVDAAARAVGRDSAEITAQVRVNVAPGTPLVAVADTTRRLADNGYPDSFVELMWAVEDIDSQLEWIAKFAAL</sequence>
<dbReference type="InterPro" id="IPR050172">
    <property type="entry name" value="SsuD_RutA_monooxygenase"/>
</dbReference>
<evidence type="ECO:0000313" key="6">
    <source>
        <dbReference type="EMBL" id="GFG62703.1"/>
    </source>
</evidence>
<dbReference type="Pfam" id="PF00296">
    <property type="entry name" value="Bac_luciferase"/>
    <property type="match status" value="1"/>
</dbReference>
<dbReference type="InterPro" id="IPR019921">
    <property type="entry name" value="Lucif-like_OxRdtase_Rv2161c"/>
</dbReference>
<accession>A0ABQ1BG48</accession>
<keyword evidence="4" id="KW-0503">Monooxygenase</keyword>
<dbReference type="SUPFAM" id="SSF51679">
    <property type="entry name" value="Bacterial luciferase-like"/>
    <property type="match status" value="1"/>
</dbReference>
<dbReference type="InterPro" id="IPR036661">
    <property type="entry name" value="Luciferase-like_sf"/>
</dbReference>
<organism evidence="6 7">
    <name type="scientific">Mycobacterium kubicae</name>
    <dbReference type="NCBI Taxonomy" id="120959"/>
    <lineage>
        <taxon>Bacteria</taxon>
        <taxon>Bacillati</taxon>
        <taxon>Actinomycetota</taxon>
        <taxon>Actinomycetes</taxon>
        <taxon>Mycobacteriales</taxon>
        <taxon>Mycobacteriaceae</taxon>
        <taxon>Mycobacterium</taxon>
        <taxon>Mycobacterium simiae complex</taxon>
    </lineage>
</organism>
<keyword evidence="1" id="KW-0285">Flavoprotein</keyword>
<keyword evidence="2" id="KW-0288">FMN</keyword>
<keyword evidence="3" id="KW-0560">Oxidoreductase</keyword>
<proteinExistence type="predicted"/>
<dbReference type="PANTHER" id="PTHR42847:SF4">
    <property type="entry name" value="ALKANESULFONATE MONOOXYGENASE-RELATED"/>
    <property type="match status" value="1"/>
</dbReference>
<dbReference type="PANTHER" id="PTHR42847">
    <property type="entry name" value="ALKANESULFONATE MONOOXYGENASE"/>
    <property type="match status" value="1"/>
</dbReference>
<name>A0ABQ1BG48_9MYCO</name>
<dbReference type="EMBL" id="BLKU01000001">
    <property type="protein sequence ID" value="GFG62703.1"/>
    <property type="molecule type" value="Genomic_DNA"/>
</dbReference>
<dbReference type="InterPro" id="IPR011251">
    <property type="entry name" value="Luciferase-like_dom"/>
</dbReference>
<comment type="caution">
    <text evidence="6">The sequence shown here is derived from an EMBL/GenBank/DDBJ whole genome shotgun (WGS) entry which is preliminary data.</text>
</comment>
<evidence type="ECO:0000256" key="3">
    <source>
        <dbReference type="ARBA" id="ARBA00023002"/>
    </source>
</evidence>
<feature type="domain" description="Luciferase-like" evidence="5">
    <location>
        <begin position="29"/>
        <end position="262"/>
    </location>
</feature>
<dbReference type="Gene3D" id="3.20.20.30">
    <property type="entry name" value="Luciferase-like domain"/>
    <property type="match status" value="1"/>
</dbReference>
<dbReference type="NCBIfam" id="TIGR03619">
    <property type="entry name" value="F420_Rv2161c"/>
    <property type="match status" value="1"/>
</dbReference>
<evidence type="ECO:0000256" key="2">
    <source>
        <dbReference type="ARBA" id="ARBA00022643"/>
    </source>
</evidence>
<protein>
    <submittedName>
        <fullName evidence="6">LLM class F420-dependent oxidoreductase</fullName>
    </submittedName>
</protein>
<evidence type="ECO:0000256" key="1">
    <source>
        <dbReference type="ARBA" id="ARBA00022630"/>
    </source>
</evidence>
<dbReference type="RefSeq" id="WP_242660648.1">
    <property type="nucleotide sequence ID" value="NZ_BLKU01000001.1"/>
</dbReference>
<evidence type="ECO:0000259" key="5">
    <source>
        <dbReference type="Pfam" id="PF00296"/>
    </source>
</evidence>